<keyword evidence="3" id="KW-0378">Hydrolase</keyword>
<sequence>MPNCSFQDARTACINYEAVNELDIQSMKISNTLLSRPDELQSQGQSNLRSFNGESYSRVNMKGVSARNYKANHKGEMKFGKCLSRKKFHPRNSCAFRNAKCFKCGKIGHIQSVCKATVHFASSSTKSCHLNLNNSEVSSDHLSLSTISKGNAHIQKRLYTSLGSFHDFIVDTGSIESIISFKNLKFLDPNVVVPPTEVSILGITGHRLTIRGCCELLIRDDNSSYIPCEFLVSETGLSIIGLKNLKRLKVELSFLVSKENSDTLLKDLIARCAKCSGGMKIQPIKLQVQGDPVFLKRRIIPYGLREAVHKTLNDLCAKASLTAEISVSPHMGYGNMKQNDNGLHLRLFSRAFIIQENFSSQPIVIVIIDAGMVSQAVKIKVIDNLKSRYENGLFTHQNVLISATHTHSGPAGYLQYVLYSFTSLGYVPETFQPLVEGIVKSIDLAYSNMKEGKILKAEGDLHNASINRSPAAYLKNPVEEQARYGENIDKNMILLKFVTMNNTPIGMINWFAVHAVSMNSTNTLVSSDNKGLASILFEQKMNHNQMLGKGPFVAAFAQANEGDVSPNTAGPRCIDTGLPCDFVHSSCGGRAQNCIAYGPGSDMFESTKIIAYKQFEKAWLLFNNATTEINGPINFIHQFIDMTNISLNYKNYSGHTCEPAMGFSFAAGTTDGPGDFDFIQGITHGSLFWRIVRNLVKAPSEKLIKCQAPKPILLATGEMNAPYPWQPSIVETQIVSIGSLLIVALPGEFTTMSGRRIREAVIEAANNASKHNDPSSTTQYEVILSGLSNVYSSYIATPEEYQLQRYEGASTIYGPLTLPAYVNQFSFLAEALVKRQKVSPGTVAPYFFNEQFSFVPKILFDTTPIGKSFGAVIKQPNSIYYNVSLFFH</sequence>
<comment type="similarity">
    <text evidence="3">Belongs to the neutral ceramidase family.</text>
</comment>
<feature type="active site" description="Nucleophile" evidence="1">
    <location>
        <position position="565"/>
    </location>
</feature>
<dbReference type="EMBL" id="UZAI01017357">
    <property type="protein sequence ID" value="VDP23677.1"/>
    <property type="molecule type" value="Genomic_DNA"/>
</dbReference>
<dbReference type="AlphaFoldDB" id="A0A183MMU7"/>
<proteinExistence type="inferred from homology"/>
<dbReference type="GO" id="GO:0046514">
    <property type="term" value="P:ceramide catabolic process"/>
    <property type="evidence" value="ECO:0007669"/>
    <property type="project" value="InterPro"/>
</dbReference>
<accession>A0A183MMU7</accession>
<reference evidence="4 5" key="1">
    <citation type="submission" date="2018-11" db="EMBL/GenBank/DDBJ databases">
        <authorList>
            <consortium name="Pathogen Informatics"/>
        </authorList>
    </citation>
    <scope>NUCLEOTIDE SEQUENCE [LARGE SCALE GENOMIC DNA]</scope>
    <source>
        <strain evidence="4 5">Zambia</strain>
    </source>
</reference>
<evidence type="ECO:0000256" key="3">
    <source>
        <dbReference type="RuleBase" id="RU366019"/>
    </source>
</evidence>
<dbReference type="PROSITE" id="PS50158">
    <property type="entry name" value="ZF_CCHC"/>
    <property type="match status" value="1"/>
</dbReference>
<dbReference type="InterPro" id="IPR001878">
    <property type="entry name" value="Znf_CCHC"/>
</dbReference>
<keyword evidence="5" id="KW-1185">Reference proteome</keyword>
<feature type="binding site" evidence="2">
    <location>
        <position position="514"/>
    </location>
    <ligand>
        <name>Zn(2+)</name>
        <dbReference type="ChEBI" id="CHEBI:29105"/>
    </ligand>
</feature>
<dbReference type="Pfam" id="PF04734">
    <property type="entry name" value="Ceramidase_alk"/>
    <property type="match status" value="1"/>
</dbReference>
<dbReference type="SMART" id="SM00343">
    <property type="entry name" value="ZnF_C2HC"/>
    <property type="match status" value="1"/>
</dbReference>
<keyword evidence="3" id="KW-0746">Sphingolipid metabolism</keyword>
<dbReference type="EC" id="3.5.1.23" evidence="3"/>
<evidence type="ECO:0000256" key="2">
    <source>
        <dbReference type="PIRSR" id="PIRSR606823-2"/>
    </source>
</evidence>
<keyword evidence="3" id="KW-0443">Lipid metabolism</keyword>
<dbReference type="InterPro" id="IPR021109">
    <property type="entry name" value="Peptidase_aspartic_dom_sf"/>
</dbReference>
<evidence type="ECO:0000313" key="4">
    <source>
        <dbReference type="EMBL" id="VDP23677.1"/>
    </source>
</evidence>
<keyword evidence="2" id="KW-0479">Metal-binding</keyword>
<dbReference type="GO" id="GO:0016020">
    <property type="term" value="C:membrane"/>
    <property type="evidence" value="ECO:0007669"/>
    <property type="project" value="GOC"/>
</dbReference>
<dbReference type="InterPro" id="IPR031331">
    <property type="entry name" value="NEUT/ALK_ceramidase_C"/>
</dbReference>
<feature type="binding site" evidence="2">
    <location>
        <position position="748"/>
    </location>
    <ligand>
        <name>Zn(2+)</name>
        <dbReference type="ChEBI" id="CHEBI:29105"/>
    </ligand>
</feature>
<evidence type="ECO:0000313" key="5">
    <source>
        <dbReference type="Proteomes" id="UP000277204"/>
    </source>
</evidence>
<organism evidence="4 5">
    <name type="scientific">Schistosoma margrebowiei</name>
    <dbReference type="NCBI Taxonomy" id="48269"/>
    <lineage>
        <taxon>Eukaryota</taxon>
        <taxon>Metazoa</taxon>
        <taxon>Spiralia</taxon>
        <taxon>Lophotrochozoa</taxon>
        <taxon>Platyhelminthes</taxon>
        <taxon>Trematoda</taxon>
        <taxon>Digenea</taxon>
        <taxon>Strigeidida</taxon>
        <taxon>Schistosomatoidea</taxon>
        <taxon>Schistosomatidae</taxon>
        <taxon>Schistosoma</taxon>
    </lineage>
</organism>
<protein>
    <recommendedName>
        <fullName evidence="3">Neutral ceramidase</fullName>
        <ecNumber evidence="3">3.5.1.23</ecNumber>
    </recommendedName>
</protein>
<dbReference type="GO" id="GO:0017040">
    <property type="term" value="F:N-acylsphingosine amidohydrolase activity"/>
    <property type="evidence" value="ECO:0007669"/>
    <property type="project" value="UniProtKB-UniRule"/>
</dbReference>
<dbReference type="SUPFAM" id="SSF50630">
    <property type="entry name" value="Acid proteases"/>
    <property type="match status" value="1"/>
</dbReference>
<feature type="binding site" evidence="2">
    <location>
        <position position="794"/>
    </location>
    <ligand>
        <name>Zn(2+)</name>
        <dbReference type="ChEBI" id="CHEBI:29105"/>
    </ligand>
</feature>
<dbReference type="GO" id="GO:0008270">
    <property type="term" value="F:zinc ion binding"/>
    <property type="evidence" value="ECO:0007669"/>
    <property type="project" value="InterPro"/>
</dbReference>
<dbReference type="GO" id="GO:0042759">
    <property type="term" value="P:long-chain fatty acid biosynthetic process"/>
    <property type="evidence" value="ECO:0007669"/>
    <property type="project" value="TreeGrafter"/>
</dbReference>
<dbReference type="STRING" id="48269.A0A183MMU7"/>
<keyword evidence="2" id="KW-0862">Zinc</keyword>
<comment type="cofactor">
    <cofactor evidence="2">
        <name>Zn(2+)</name>
        <dbReference type="ChEBI" id="CHEBI:29105"/>
    </cofactor>
    <text evidence="2">Binds 1 zinc ion per subunit.</text>
</comment>
<dbReference type="GO" id="GO:0003676">
    <property type="term" value="F:nucleic acid binding"/>
    <property type="evidence" value="ECO:0007669"/>
    <property type="project" value="InterPro"/>
</dbReference>
<dbReference type="GO" id="GO:0046512">
    <property type="term" value="P:sphingosine biosynthetic process"/>
    <property type="evidence" value="ECO:0007669"/>
    <property type="project" value="TreeGrafter"/>
</dbReference>
<dbReference type="PANTHER" id="PTHR12670">
    <property type="entry name" value="CERAMIDASE"/>
    <property type="match status" value="1"/>
</dbReference>
<dbReference type="GO" id="GO:0005576">
    <property type="term" value="C:extracellular region"/>
    <property type="evidence" value="ECO:0007669"/>
    <property type="project" value="TreeGrafter"/>
</dbReference>
<dbReference type="Pfam" id="PF17048">
    <property type="entry name" value="Ceramidse_alk_C"/>
    <property type="match status" value="1"/>
</dbReference>
<evidence type="ECO:0000256" key="1">
    <source>
        <dbReference type="PIRSR" id="PIRSR606823-1"/>
    </source>
</evidence>
<gene>
    <name evidence="4" type="ORF">SMRZ_LOCUS17372</name>
</gene>
<comment type="catalytic activity">
    <reaction evidence="3">
        <text>an N-acylsphing-4-enine + H2O = sphing-4-enine + a fatty acid</text>
        <dbReference type="Rhea" id="RHEA:20856"/>
        <dbReference type="ChEBI" id="CHEBI:15377"/>
        <dbReference type="ChEBI" id="CHEBI:28868"/>
        <dbReference type="ChEBI" id="CHEBI:52639"/>
        <dbReference type="ChEBI" id="CHEBI:57756"/>
        <dbReference type="EC" id="3.5.1.23"/>
    </reaction>
</comment>
<dbReference type="InterPro" id="IPR031329">
    <property type="entry name" value="NEUT/ALK_ceramidase_N"/>
</dbReference>
<dbReference type="Proteomes" id="UP000277204">
    <property type="component" value="Unassembled WGS sequence"/>
</dbReference>
<name>A0A183MMU7_9TREM</name>
<feature type="binding site" evidence="2">
    <location>
        <position position="405"/>
    </location>
    <ligand>
        <name>Zn(2+)</name>
        <dbReference type="ChEBI" id="CHEBI:29105"/>
    </ligand>
</feature>
<dbReference type="InterPro" id="IPR006823">
    <property type="entry name" value="Ceramidase_alk"/>
</dbReference>
<dbReference type="PANTHER" id="PTHR12670:SF1">
    <property type="entry name" value="NEUTRAL CERAMIDASE"/>
    <property type="match status" value="1"/>
</dbReference>